<accession>A0A1X0P232</accession>
<gene>
    <name evidence="2" type="ORF">TM35_000073350</name>
</gene>
<dbReference type="InterPro" id="IPR011993">
    <property type="entry name" value="PH-like_dom_sf"/>
</dbReference>
<dbReference type="PANTHER" id="PTHR23244:SF456">
    <property type="entry name" value="MULTIPLE EPIDERMAL GROWTH FACTOR-LIKE DOMAINS PROTEIN 8"/>
    <property type="match status" value="1"/>
</dbReference>
<dbReference type="PROSITE" id="PS50003">
    <property type="entry name" value="PH_DOMAIN"/>
    <property type="match status" value="2"/>
</dbReference>
<dbReference type="EMBL" id="NBCO01000007">
    <property type="protein sequence ID" value="ORC90911.1"/>
    <property type="molecule type" value="Genomic_DNA"/>
</dbReference>
<comment type="caution">
    <text evidence="2">The sequence shown here is derived from an EMBL/GenBank/DDBJ whole genome shotgun (WGS) entry which is preliminary data.</text>
</comment>
<dbReference type="PANTHER" id="PTHR23244">
    <property type="entry name" value="KELCH REPEAT DOMAIN"/>
    <property type="match status" value="1"/>
</dbReference>
<organism evidence="2 3">
    <name type="scientific">Trypanosoma theileri</name>
    <dbReference type="NCBI Taxonomy" id="67003"/>
    <lineage>
        <taxon>Eukaryota</taxon>
        <taxon>Discoba</taxon>
        <taxon>Euglenozoa</taxon>
        <taxon>Kinetoplastea</taxon>
        <taxon>Metakinetoplastina</taxon>
        <taxon>Trypanosomatida</taxon>
        <taxon>Trypanosomatidae</taxon>
        <taxon>Trypanosoma</taxon>
    </lineage>
</organism>
<dbReference type="SUPFAM" id="SSF50729">
    <property type="entry name" value="PH domain-like"/>
    <property type="match status" value="2"/>
</dbReference>
<feature type="domain" description="PH" evidence="1">
    <location>
        <begin position="107"/>
        <end position="199"/>
    </location>
</feature>
<evidence type="ECO:0000259" key="1">
    <source>
        <dbReference type="PROSITE" id="PS50003"/>
    </source>
</evidence>
<sequence length="619" mass="70214">MSTDQKSIYQKSWLWKQAEWRFNWDKRFFIQDGLRLAYRVEENGPEKKAGYITSLLREVDPQQPLIFRVWLKEGDCWTLRAATADEHKQWIDSITHALTQDEVVRSDGVREGIVLKKAAWTGQWRQRYFELDECRLTYRVSKENAVRNRFIVVSVDGSDEKGRETELLITTSCGERFWVKFTTREQCEDWKNVIFSSIRRTMAWHWFMLPPSTYETLHLLYRASARGKDTVVYFYGGSNTVASRKYSRAAKMFLPVVSRECIERQLSMIHLAGEHKCTVFEVLPFEENEHAKVRPPPLIGAATCVYTSSLQETGGKQKEEKEEIIVGMENKSTSISSLECLFLIGGRSASSADCDNTTELWWCFPRSPVPQWHRSCYDTSLVPHRTFHTLTARQTRKEILLVGGIDDSDHACADCFSISWDSNETDSSIYGSPVIEFFGYLPEPRAFHVCLELQDLSLLLLGGQTICNTTTRISTPATAADSVLRLPAGEKEWHKVSVHPPLPHMDNVCATEALCGSENCVFLLGETCTPNPILKLFQLKLQSMDAIVREIDITIGAIPRSSYGATMHYASGYLYVFGSCCDRNKSGNGDVPLFQDPVRMLIGGDGENNCNVLSSTPSS</sequence>
<dbReference type="Proteomes" id="UP000192257">
    <property type="component" value="Unassembled WGS sequence"/>
</dbReference>
<keyword evidence="3" id="KW-1185">Reference proteome</keyword>
<dbReference type="Pfam" id="PF00169">
    <property type="entry name" value="PH"/>
    <property type="match status" value="2"/>
</dbReference>
<reference evidence="2 3" key="1">
    <citation type="submission" date="2017-03" db="EMBL/GenBank/DDBJ databases">
        <title>An alternative strategy for trypanosome survival in the mammalian bloodstream revealed through genome and transcriptome analysis of the ubiquitous bovine parasite Trypanosoma (Megatrypanum) theileri.</title>
        <authorList>
            <person name="Kelly S."/>
            <person name="Ivens A."/>
            <person name="Mott A."/>
            <person name="O'Neill E."/>
            <person name="Emms D."/>
            <person name="Macleod O."/>
            <person name="Voorheis P."/>
            <person name="Matthews J."/>
            <person name="Matthews K."/>
            <person name="Carrington M."/>
        </authorList>
    </citation>
    <scope>NUCLEOTIDE SEQUENCE [LARGE SCALE GENOMIC DNA]</scope>
    <source>
        <strain evidence="2">Edinburgh</strain>
    </source>
</reference>
<evidence type="ECO:0000313" key="3">
    <source>
        <dbReference type="Proteomes" id="UP000192257"/>
    </source>
</evidence>
<dbReference type="VEuPathDB" id="TriTrypDB:TM35_000073350"/>
<dbReference type="AlphaFoldDB" id="A0A1X0P232"/>
<dbReference type="SMART" id="SM00233">
    <property type="entry name" value="PH"/>
    <property type="match status" value="2"/>
</dbReference>
<proteinExistence type="predicted"/>
<feature type="domain" description="PH" evidence="1">
    <location>
        <begin position="7"/>
        <end position="99"/>
    </location>
</feature>
<dbReference type="Gene3D" id="2.120.10.80">
    <property type="entry name" value="Kelch-type beta propeller"/>
    <property type="match status" value="1"/>
</dbReference>
<evidence type="ECO:0000313" key="2">
    <source>
        <dbReference type="EMBL" id="ORC90911.1"/>
    </source>
</evidence>
<protein>
    <recommendedName>
        <fullName evidence="1">PH domain-containing protein</fullName>
    </recommendedName>
</protein>
<dbReference type="InterPro" id="IPR015915">
    <property type="entry name" value="Kelch-typ_b-propeller"/>
</dbReference>
<dbReference type="SUPFAM" id="SSF117281">
    <property type="entry name" value="Kelch motif"/>
    <property type="match status" value="1"/>
</dbReference>
<dbReference type="RefSeq" id="XP_028884977.1">
    <property type="nucleotide sequence ID" value="XM_029023781.1"/>
</dbReference>
<dbReference type="Gene3D" id="2.30.29.30">
    <property type="entry name" value="Pleckstrin-homology domain (PH domain)/Phosphotyrosine-binding domain (PTB)"/>
    <property type="match status" value="2"/>
</dbReference>
<dbReference type="InterPro" id="IPR001849">
    <property type="entry name" value="PH_domain"/>
</dbReference>
<dbReference type="GeneID" id="39983561"/>
<dbReference type="CDD" id="cd00821">
    <property type="entry name" value="PH"/>
    <property type="match status" value="2"/>
</dbReference>
<name>A0A1X0P232_9TRYP</name>
<dbReference type="OrthoDB" id="270943at2759"/>